<sequence length="65" mass="6943">MSSAAGLEEVVEGLGCCTTFSSILHFRSPFNTSITEMPAKSISTQKPSTHIFLTPTAPFILPSRA</sequence>
<dbReference type="EMBL" id="MF768985">
    <property type="protein sequence ID" value="ATU84083.1"/>
    <property type="molecule type" value="Genomic_DNA"/>
</dbReference>
<accession>K7WDG6</accession>
<proteinExistence type="predicted"/>
<reference evidence="1" key="1">
    <citation type="submission" date="2012-08" db="EMBL/GenBank/DDBJ databases">
        <title>Cassytha pubescens and C. glabella (Lauraceae) are not disjunctly distributed between Australia and the Ryukyu Archipelago of Japan - evidence from morphological and molecular data.</title>
        <authorList>
            <person name="Kokubugata G."/>
            <person name="Nakamura K."/>
            <person name="Forster P.I."/>
            <person name="Wilson G.W."/>
            <person name="Holland A.E."/>
            <person name="Hirayama Y."/>
            <person name="Yokota M."/>
        </authorList>
    </citation>
    <scope>NUCLEOTIDE SEQUENCE</scope>
    <source>
        <strain evidence="1">K-LV1</strain>
    </source>
</reference>
<organism evidence="1 3">
    <name type="scientific">White spot syndrome virus</name>
    <dbReference type="NCBI Taxonomy" id="342409"/>
    <lineage>
        <taxon>Viruses</taxon>
        <taxon>Viruses incertae sedis</taxon>
        <taxon>Naldaviricetes</taxon>
        <taxon>Nimaviridae</taxon>
        <taxon>Whispovirus</taxon>
    </lineage>
</organism>
<reference evidence="2" key="3">
    <citation type="journal article" date="2018" name="Aquaculture">
        <title>Complete genome sequence of a white spot syndrome virus associated with a disease incursion in Australia.</title>
        <authorList>
            <person name="Oakey J."/>
            <person name="Smith C.S."/>
        </authorList>
    </citation>
    <scope>NUCLEOTIDE SEQUENCE [LARGE SCALE GENOMIC DNA]</scope>
    <source>
        <strain evidence="2">WSSV-AU</strain>
    </source>
</reference>
<evidence type="ECO:0000313" key="1">
    <source>
        <dbReference type="EMBL" id="AFX59801.1"/>
    </source>
</evidence>
<dbReference type="Proteomes" id="UP000267516">
    <property type="component" value="Segment"/>
</dbReference>
<dbReference type="EMBL" id="JX515788">
    <property type="protein sequence ID" value="AFX59801.1"/>
    <property type="molecule type" value="Genomic_DNA"/>
</dbReference>
<name>K7WDG6_9VIRU</name>
<dbReference type="Proteomes" id="UP000277283">
    <property type="component" value="Segment"/>
</dbReference>
<evidence type="ECO:0000313" key="2">
    <source>
        <dbReference type="EMBL" id="ATU84083.1"/>
    </source>
</evidence>
<gene>
    <name evidence="1" type="ORF">wssv_04240</name>
</gene>
<protein>
    <submittedName>
        <fullName evidence="2">ORF5</fullName>
    </submittedName>
    <submittedName>
        <fullName evidence="1">Wsv424</fullName>
    </submittedName>
</protein>
<evidence type="ECO:0000313" key="3">
    <source>
        <dbReference type="Proteomes" id="UP000277283"/>
    </source>
</evidence>
<reference evidence="3" key="2">
    <citation type="submission" date="2012-08" db="EMBL/GenBank/DDBJ databases">
        <authorList>
            <person name="Choi T.-J."/>
        </authorList>
    </citation>
    <scope>NUCLEOTIDE SEQUENCE [LARGE SCALE GENOMIC DNA]</scope>
    <source>
        <strain evidence="3">K-LV1</strain>
    </source>
</reference>